<comment type="caution">
    <text evidence="6">The sequence shown here is derived from an EMBL/GenBank/DDBJ whole genome shotgun (WGS) entry which is preliminary data.</text>
</comment>
<dbReference type="SUPFAM" id="SSF56112">
    <property type="entry name" value="Protein kinase-like (PK-like)"/>
    <property type="match status" value="1"/>
</dbReference>
<keyword evidence="3" id="KW-0547">Nucleotide-binding</keyword>
<dbReference type="InterPro" id="IPR011009">
    <property type="entry name" value="Kinase-like_dom_sf"/>
</dbReference>
<name>A0AAP0E365_9MAGN</name>
<sequence>MLYIYVLQGLLNEGYDRPVSDVWSCGVILHALLTSSLHFDDQNLEVLYQKAAKGKTNIPSCLSPGAHNLIIRIPQSRYSHYNC</sequence>
<evidence type="ECO:0000256" key="1">
    <source>
        <dbReference type="ARBA" id="ARBA00022527"/>
    </source>
</evidence>
<dbReference type="AlphaFoldDB" id="A0AAP0E365"/>
<proteinExistence type="predicted"/>
<keyword evidence="1" id="KW-0723">Serine/threonine-protein kinase</keyword>
<dbReference type="GO" id="GO:0004674">
    <property type="term" value="F:protein serine/threonine kinase activity"/>
    <property type="evidence" value="ECO:0007669"/>
    <property type="project" value="UniProtKB-KW"/>
</dbReference>
<accession>A0AAP0E365</accession>
<protein>
    <recommendedName>
        <fullName evidence="8">Protein kinase domain-containing protein</fullName>
    </recommendedName>
</protein>
<evidence type="ECO:0000256" key="3">
    <source>
        <dbReference type="ARBA" id="ARBA00022741"/>
    </source>
</evidence>
<dbReference type="EMBL" id="JBBNAG010000013">
    <property type="protein sequence ID" value="KAK9084153.1"/>
    <property type="molecule type" value="Genomic_DNA"/>
</dbReference>
<keyword evidence="4" id="KW-0418">Kinase</keyword>
<dbReference type="Proteomes" id="UP001419268">
    <property type="component" value="Unassembled WGS sequence"/>
</dbReference>
<keyword evidence="2" id="KW-0808">Transferase</keyword>
<dbReference type="Gene3D" id="1.10.510.10">
    <property type="entry name" value="Transferase(Phosphotransferase) domain 1"/>
    <property type="match status" value="1"/>
</dbReference>
<evidence type="ECO:0000313" key="7">
    <source>
        <dbReference type="Proteomes" id="UP001419268"/>
    </source>
</evidence>
<gene>
    <name evidence="6" type="ORF">Scep_030624</name>
</gene>
<dbReference type="GO" id="GO:0035556">
    <property type="term" value="P:intracellular signal transduction"/>
    <property type="evidence" value="ECO:0007669"/>
    <property type="project" value="TreeGrafter"/>
</dbReference>
<reference evidence="6 7" key="1">
    <citation type="submission" date="2024-01" db="EMBL/GenBank/DDBJ databases">
        <title>Genome assemblies of Stephania.</title>
        <authorList>
            <person name="Yang L."/>
        </authorList>
    </citation>
    <scope>NUCLEOTIDE SEQUENCE [LARGE SCALE GENOMIC DNA]</scope>
    <source>
        <strain evidence="6">JXDWG</strain>
        <tissue evidence="6">Leaf</tissue>
    </source>
</reference>
<dbReference type="GO" id="GO:0005524">
    <property type="term" value="F:ATP binding"/>
    <property type="evidence" value="ECO:0007669"/>
    <property type="project" value="UniProtKB-KW"/>
</dbReference>
<dbReference type="GO" id="GO:0005737">
    <property type="term" value="C:cytoplasm"/>
    <property type="evidence" value="ECO:0007669"/>
    <property type="project" value="TreeGrafter"/>
</dbReference>
<evidence type="ECO:0000256" key="4">
    <source>
        <dbReference type="ARBA" id="ARBA00022777"/>
    </source>
</evidence>
<evidence type="ECO:0008006" key="8">
    <source>
        <dbReference type="Google" id="ProtNLM"/>
    </source>
</evidence>
<keyword evidence="5" id="KW-0067">ATP-binding</keyword>
<evidence type="ECO:0000256" key="5">
    <source>
        <dbReference type="ARBA" id="ARBA00022840"/>
    </source>
</evidence>
<organism evidence="6 7">
    <name type="scientific">Stephania cephalantha</name>
    <dbReference type="NCBI Taxonomy" id="152367"/>
    <lineage>
        <taxon>Eukaryota</taxon>
        <taxon>Viridiplantae</taxon>
        <taxon>Streptophyta</taxon>
        <taxon>Embryophyta</taxon>
        <taxon>Tracheophyta</taxon>
        <taxon>Spermatophyta</taxon>
        <taxon>Magnoliopsida</taxon>
        <taxon>Ranunculales</taxon>
        <taxon>Menispermaceae</taxon>
        <taxon>Menispermoideae</taxon>
        <taxon>Cissampelideae</taxon>
        <taxon>Stephania</taxon>
    </lineage>
</organism>
<keyword evidence="7" id="KW-1185">Reference proteome</keyword>
<dbReference type="PANTHER" id="PTHR24346">
    <property type="entry name" value="MAP/MICROTUBULE AFFINITY-REGULATING KINASE"/>
    <property type="match status" value="1"/>
</dbReference>
<evidence type="ECO:0000256" key="2">
    <source>
        <dbReference type="ARBA" id="ARBA00022679"/>
    </source>
</evidence>
<evidence type="ECO:0000313" key="6">
    <source>
        <dbReference type="EMBL" id="KAK9084153.1"/>
    </source>
</evidence>
<dbReference type="PANTHER" id="PTHR24346:SF82">
    <property type="entry name" value="KP78A-RELATED"/>
    <property type="match status" value="1"/>
</dbReference>